<keyword evidence="2" id="KW-1185">Reference proteome</keyword>
<accession>A0A392PQY0</accession>
<evidence type="ECO:0000313" key="2">
    <source>
        <dbReference type="Proteomes" id="UP000265520"/>
    </source>
</evidence>
<dbReference type="AlphaFoldDB" id="A0A392PQY0"/>
<evidence type="ECO:0000313" key="1">
    <source>
        <dbReference type="EMBL" id="MCI13706.1"/>
    </source>
</evidence>
<feature type="non-terminal residue" evidence="1">
    <location>
        <position position="1"/>
    </location>
</feature>
<name>A0A392PQY0_9FABA</name>
<protein>
    <submittedName>
        <fullName evidence="1">Uncharacterized protein</fullName>
    </submittedName>
</protein>
<dbReference type="EMBL" id="LXQA010089284">
    <property type="protein sequence ID" value="MCI13706.1"/>
    <property type="molecule type" value="Genomic_DNA"/>
</dbReference>
<sequence length="62" mass="6654">TVGDGLHNNLCGLLQIVDFRTESARTLTVLSPSLISDPLMEQVVDLFSLLADVQPLAEDSGK</sequence>
<organism evidence="1 2">
    <name type="scientific">Trifolium medium</name>
    <dbReference type="NCBI Taxonomy" id="97028"/>
    <lineage>
        <taxon>Eukaryota</taxon>
        <taxon>Viridiplantae</taxon>
        <taxon>Streptophyta</taxon>
        <taxon>Embryophyta</taxon>
        <taxon>Tracheophyta</taxon>
        <taxon>Spermatophyta</taxon>
        <taxon>Magnoliopsida</taxon>
        <taxon>eudicotyledons</taxon>
        <taxon>Gunneridae</taxon>
        <taxon>Pentapetalae</taxon>
        <taxon>rosids</taxon>
        <taxon>fabids</taxon>
        <taxon>Fabales</taxon>
        <taxon>Fabaceae</taxon>
        <taxon>Papilionoideae</taxon>
        <taxon>50 kb inversion clade</taxon>
        <taxon>NPAAA clade</taxon>
        <taxon>Hologalegina</taxon>
        <taxon>IRL clade</taxon>
        <taxon>Trifolieae</taxon>
        <taxon>Trifolium</taxon>
    </lineage>
</organism>
<reference evidence="1 2" key="1">
    <citation type="journal article" date="2018" name="Front. Plant Sci.">
        <title>Red Clover (Trifolium pratense) and Zigzag Clover (T. medium) - A Picture of Genomic Similarities and Differences.</title>
        <authorList>
            <person name="Dluhosova J."/>
            <person name="Istvanek J."/>
            <person name="Nedelnik J."/>
            <person name="Repkova J."/>
        </authorList>
    </citation>
    <scope>NUCLEOTIDE SEQUENCE [LARGE SCALE GENOMIC DNA]</scope>
    <source>
        <strain evidence="2">cv. 10/8</strain>
        <tissue evidence="1">Leaf</tissue>
    </source>
</reference>
<comment type="caution">
    <text evidence="1">The sequence shown here is derived from an EMBL/GenBank/DDBJ whole genome shotgun (WGS) entry which is preliminary data.</text>
</comment>
<proteinExistence type="predicted"/>
<dbReference type="Proteomes" id="UP000265520">
    <property type="component" value="Unassembled WGS sequence"/>
</dbReference>